<dbReference type="AlphaFoldDB" id="A0A319CI77"/>
<protein>
    <submittedName>
        <fullName evidence="1">Uncharacterized protein</fullName>
    </submittedName>
</protein>
<proteinExistence type="predicted"/>
<dbReference type="GeneID" id="37141886"/>
<evidence type="ECO:0000313" key="2">
    <source>
        <dbReference type="Proteomes" id="UP000248340"/>
    </source>
</evidence>
<dbReference type="Proteomes" id="UP000248340">
    <property type="component" value="Unassembled WGS sequence"/>
</dbReference>
<dbReference type="VEuPathDB" id="FungiDB:BO82DRAFT_399818"/>
<dbReference type="STRING" id="1448315.A0A319CI77"/>
<gene>
    <name evidence="1" type="ORF">BO82DRAFT_399818</name>
</gene>
<organism evidence="1 2">
    <name type="scientific">Aspergillus uvarum CBS 121591</name>
    <dbReference type="NCBI Taxonomy" id="1448315"/>
    <lineage>
        <taxon>Eukaryota</taxon>
        <taxon>Fungi</taxon>
        <taxon>Dikarya</taxon>
        <taxon>Ascomycota</taxon>
        <taxon>Pezizomycotina</taxon>
        <taxon>Eurotiomycetes</taxon>
        <taxon>Eurotiomycetidae</taxon>
        <taxon>Eurotiales</taxon>
        <taxon>Aspergillaceae</taxon>
        <taxon>Aspergillus</taxon>
        <taxon>Aspergillus subgen. Circumdati</taxon>
    </lineage>
</organism>
<name>A0A319CI77_9EURO</name>
<dbReference type="OrthoDB" id="4492410at2759"/>
<dbReference type="RefSeq" id="XP_025494360.1">
    <property type="nucleotide sequence ID" value="XM_025639144.1"/>
</dbReference>
<reference evidence="1 2" key="1">
    <citation type="submission" date="2016-12" db="EMBL/GenBank/DDBJ databases">
        <title>The genomes of Aspergillus section Nigri reveals drivers in fungal speciation.</title>
        <authorList>
            <consortium name="DOE Joint Genome Institute"/>
            <person name="Vesth T.C."/>
            <person name="Nybo J."/>
            <person name="Theobald S."/>
            <person name="Brandl J."/>
            <person name="Frisvad J.C."/>
            <person name="Nielsen K.F."/>
            <person name="Lyhne E.K."/>
            <person name="Kogle M.E."/>
            <person name="Kuo A."/>
            <person name="Riley R."/>
            <person name="Clum A."/>
            <person name="Nolan M."/>
            <person name="Lipzen A."/>
            <person name="Salamov A."/>
            <person name="Henrissat B."/>
            <person name="Wiebenga A."/>
            <person name="De Vries R.P."/>
            <person name="Grigoriev I.V."/>
            <person name="Mortensen U.H."/>
            <person name="Andersen M.R."/>
            <person name="Baker S.E."/>
        </authorList>
    </citation>
    <scope>NUCLEOTIDE SEQUENCE [LARGE SCALE GENOMIC DNA]</scope>
    <source>
        <strain evidence="1 2">CBS 121591</strain>
    </source>
</reference>
<sequence length="140" mass="14864">MLCIIVATYSARISSVSPWEDTRRTSTVSVAHAHLNACHRSQTHSAAAKGQPSRAPRFNIVTGFLASPASVTPNLPMFSYTSVGYGLLVLSKLSLLSDTATKGQAVDVHPKDIHNLGLAAMQRMEATSRGKMTSGIIAAQ</sequence>
<evidence type="ECO:0000313" key="1">
    <source>
        <dbReference type="EMBL" id="PYH84160.1"/>
    </source>
</evidence>
<keyword evidence="2" id="KW-1185">Reference proteome</keyword>
<dbReference type="EMBL" id="KZ821685">
    <property type="protein sequence ID" value="PYH84160.1"/>
    <property type="molecule type" value="Genomic_DNA"/>
</dbReference>
<accession>A0A319CI77</accession>